<dbReference type="GO" id="GO:0004519">
    <property type="term" value="F:endonuclease activity"/>
    <property type="evidence" value="ECO:0007669"/>
    <property type="project" value="UniProtKB-KW"/>
</dbReference>
<dbReference type="PANTHER" id="PTHR34072">
    <property type="entry name" value="ENZYMATIC POLYPROTEIN-RELATED"/>
    <property type="match status" value="1"/>
</dbReference>
<dbReference type="InterPro" id="IPR043502">
    <property type="entry name" value="DNA/RNA_pol_sf"/>
</dbReference>
<feature type="domain" description="Reverse transcriptase RNase H-like" evidence="7">
    <location>
        <begin position="7"/>
        <end position="105"/>
    </location>
</feature>
<keyword evidence="4" id="KW-0255">Endonuclease</keyword>
<keyword evidence="2" id="KW-0548">Nucleotidyltransferase</keyword>
<proteinExistence type="predicted"/>
<dbReference type="SUPFAM" id="SSF56672">
    <property type="entry name" value="DNA/RNA polymerases"/>
    <property type="match status" value="1"/>
</dbReference>
<dbReference type="Pfam" id="PF17917">
    <property type="entry name" value="RT_RNaseH"/>
    <property type="match status" value="1"/>
</dbReference>
<keyword evidence="6" id="KW-0695">RNA-directed DNA polymerase</keyword>
<accession>A0AAD4VE95</accession>
<evidence type="ECO:0000256" key="6">
    <source>
        <dbReference type="ARBA" id="ARBA00022918"/>
    </source>
</evidence>
<evidence type="ECO:0000259" key="7">
    <source>
        <dbReference type="Pfam" id="PF17917"/>
    </source>
</evidence>
<evidence type="ECO:0000313" key="8">
    <source>
        <dbReference type="EMBL" id="KAI5322901.1"/>
    </source>
</evidence>
<evidence type="ECO:0000256" key="1">
    <source>
        <dbReference type="ARBA" id="ARBA00022679"/>
    </source>
</evidence>
<protein>
    <recommendedName>
        <fullName evidence="7">Reverse transcriptase RNase H-like domain-containing protein</fullName>
    </recommendedName>
</protein>
<evidence type="ECO:0000256" key="5">
    <source>
        <dbReference type="ARBA" id="ARBA00022801"/>
    </source>
</evidence>
<dbReference type="GO" id="GO:0003964">
    <property type="term" value="F:RNA-directed DNA polymerase activity"/>
    <property type="evidence" value="ECO:0007669"/>
    <property type="project" value="UniProtKB-KW"/>
</dbReference>
<dbReference type="FunFam" id="3.10.20.370:FF:000001">
    <property type="entry name" value="Retrovirus-related Pol polyprotein from transposon 17.6-like protein"/>
    <property type="match status" value="1"/>
</dbReference>
<evidence type="ECO:0000256" key="3">
    <source>
        <dbReference type="ARBA" id="ARBA00022722"/>
    </source>
</evidence>
<sequence length="164" mass="18789">MLALPDDSGNFVIYSDTSQQGLGCVLMQHGRVIAYASRQLKKHELNYPMHDLELAVVVFALKIWRHYLYGGTCQIFTDHKSLKYLFTQKELNLRQRRWLELIKDYDCTIEHHPGRANIVADALSRKSSGSVAYLRGRYVPLTVELRKLRVELGVDEQGALLATL</sequence>
<evidence type="ECO:0000313" key="9">
    <source>
        <dbReference type="Proteomes" id="UP001054821"/>
    </source>
</evidence>
<gene>
    <name evidence="8" type="ORF">L3X38_031973</name>
</gene>
<evidence type="ECO:0000256" key="4">
    <source>
        <dbReference type="ARBA" id="ARBA00022759"/>
    </source>
</evidence>
<keyword evidence="3" id="KW-0540">Nuclease</keyword>
<dbReference type="AlphaFoldDB" id="A0AAD4VE95"/>
<reference evidence="8 9" key="1">
    <citation type="journal article" date="2022" name="G3 (Bethesda)">
        <title>Whole-genome sequence and methylome profiling of the almond [Prunus dulcis (Mill.) D.A. Webb] cultivar 'Nonpareil'.</title>
        <authorList>
            <person name="D'Amico-Willman K.M."/>
            <person name="Ouma W.Z."/>
            <person name="Meulia T."/>
            <person name="Sideli G.M."/>
            <person name="Gradziel T.M."/>
            <person name="Fresnedo-Ramirez J."/>
        </authorList>
    </citation>
    <scope>NUCLEOTIDE SEQUENCE [LARGE SCALE GENOMIC DNA]</scope>
    <source>
        <strain evidence="8">Clone GOH B32 T37-40</strain>
    </source>
</reference>
<evidence type="ECO:0000256" key="2">
    <source>
        <dbReference type="ARBA" id="ARBA00022695"/>
    </source>
</evidence>
<dbReference type="CDD" id="cd09274">
    <property type="entry name" value="RNase_HI_RT_Ty3"/>
    <property type="match status" value="1"/>
</dbReference>
<keyword evidence="9" id="KW-1185">Reference proteome</keyword>
<dbReference type="Gene3D" id="3.10.20.370">
    <property type="match status" value="1"/>
</dbReference>
<name>A0AAD4VE95_PRUDU</name>
<keyword evidence="1" id="KW-0808">Transferase</keyword>
<dbReference type="InterPro" id="IPR041373">
    <property type="entry name" value="RT_RNaseH"/>
</dbReference>
<dbReference type="EMBL" id="JAJFAZ020000006">
    <property type="protein sequence ID" value="KAI5322901.1"/>
    <property type="molecule type" value="Genomic_DNA"/>
</dbReference>
<keyword evidence="5" id="KW-0378">Hydrolase</keyword>
<dbReference type="PANTHER" id="PTHR34072:SF59">
    <property type="entry name" value="CCHC-TYPE INTEGRASE"/>
    <property type="match status" value="1"/>
</dbReference>
<comment type="caution">
    <text evidence="8">The sequence shown here is derived from an EMBL/GenBank/DDBJ whole genome shotgun (WGS) entry which is preliminary data.</text>
</comment>
<organism evidence="8 9">
    <name type="scientific">Prunus dulcis</name>
    <name type="common">Almond</name>
    <name type="synonym">Amygdalus dulcis</name>
    <dbReference type="NCBI Taxonomy" id="3755"/>
    <lineage>
        <taxon>Eukaryota</taxon>
        <taxon>Viridiplantae</taxon>
        <taxon>Streptophyta</taxon>
        <taxon>Embryophyta</taxon>
        <taxon>Tracheophyta</taxon>
        <taxon>Spermatophyta</taxon>
        <taxon>Magnoliopsida</taxon>
        <taxon>eudicotyledons</taxon>
        <taxon>Gunneridae</taxon>
        <taxon>Pentapetalae</taxon>
        <taxon>rosids</taxon>
        <taxon>fabids</taxon>
        <taxon>Rosales</taxon>
        <taxon>Rosaceae</taxon>
        <taxon>Amygdaloideae</taxon>
        <taxon>Amygdaleae</taxon>
        <taxon>Prunus</taxon>
    </lineage>
</organism>
<dbReference type="Proteomes" id="UP001054821">
    <property type="component" value="Chromosome 6"/>
</dbReference>
<dbReference type="GO" id="GO:0016787">
    <property type="term" value="F:hydrolase activity"/>
    <property type="evidence" value="ECO:0007669"/>
    <property type="project" value="UniProtKB-KW"/>
</dbReference>